<proteinExistence type="predicted"/>
<feature type="compositionally biased region" description="Pro residues" evidence="1">
    <location>
        <begin position="379"/>
        <end position="523"/>
    </location>
</feature>
<feature type="compositionally biased region" description="Pro residues" evidence="1">
    <location>
        <begin position="213"/>
        <end position="263"/>
    </location>
</feature>
<feature type="region of interest" description="Disordered" evidence="1">
    <location>
        <begin position="373"/>
        <end position="533"/>
    </location>
</feature>
<feature type="compositionally biased region" description="Pro residues" evidence="1">
    <location>
        <begin position="179"/>
        <end position="195"/>
    </location>
</feature>
<protein>
    <submittedName>
        <fullName evidence="2">Uncharacterized protein</fullName>
    </submittedName>
</protein>
<gene>
    <name evidence="2" type="ORF">HYH03_019069</name>
</gene>
<dbReference type="AlphaFoldDB" id="A0A836BMC5"/>
<evidence type="ECO:0000313" key="2">
    <source>
        <dbReference type="EMBL" id="KAG2481976.1"/>
    </source>
</evidence>
<comment type="caution">
    <text evidence="2">The sequence shown here is derived from an EMBL/GenBank/DDBJ whole genome shotgun (WGS) entry which is preliminary data.</text>
</comment>
<sequence length="533" mass="54383">MLVLELYQISYSGDICALPPSQLEAFIAATRQALAAALGKSPEDVIVSDVVCASETGTGRRRSLADPGSWIPGLLPEAPAAAAPLRSWAPRAFAGVEAVAGAAGLAGVTRVALQRRFHAEEGVLFAARAREAALPHAVGVAARAGSGAPHARRTAAEAAASEGPVSSLVIIVNTVVPTPSAPPRVPPRSPRPPLLPGQAAALGVSITSFPGAPRSPPSPPPLPSPPSPPPARPQPPAPPPRLPPPDLPPPLTPPPPATPPIQPPPPAVVDCFALYPGYSFQPLQTYACGEGGFAATGAEGLTSCTVWEYTEGWVEDAWYSCSFLFIAEPEQCGGFDSTGRVLSSHEGLTQRYPDAPVATTNMSQPCDGVWIKTSMLYDTPPPPSPGPTMPPLPVPPPDLPPPPPPNTPLPPPPNTPPPPPPNTPPPPPPNTPPPPPPNTPPPPPPNTPPPPPPNTRPPPPPNTPPPPPPNTPPPPPPNTPPPPPPNTPPPPPPNTPPPPPPNTPPPPPPNTPPPPPPNTPPPAAAEHAAAAAS</sequence>
<evidence type="ECO:0000256" key="1">
    <source>
        <dbReference type="SAM" id="MobiDB-lite"/>
    </source>
</evidence>
<reference evidence="2" key="1">
    <citation type="journal article" date="2020" name="bioRxiv">
        <title>Comparative genomics of Chlamydomonas.</title>
        <authorList>
            <person name="Craig R.J."/>
            <person name="Hasan A.R."/>
            <person name="Ness R.W."/>
            <person name="Keightley P.D."/>
        </authorList>
    </citation>
    <scope>NUCLEOTIDE SEQUENCE</scope>
    <source>
        <strain evidence="2">CCAP 11/70</strain>
    </source>
</reference>
<feature type="region of interest" description="Disordered" evidence="1">
    <location>
        <begin position="177"/>
        <end position="263"/>
    </location>
</feature>
<keyword evidence="3" id="KW-1185">Reference proteome</keyword>
<dbReference type="EMBL" id="JAEHOE010000311">
    <property type="protein sequence ID" value="KAG2481976.1"/>
    <property type="molecule type" value="Genomic_DNA"/>
</dbReference>
<organism evidence="2 3">
    <name type="scientific">Edaphochlamys debaryana</name>
    <dbReference type="NCBI Taxonomy" id="47281"/>
    <lineage>
        <taxon>Eukaryota</taxon>
        <taxon>Viridiplantae</taxon>
        <taxon>Chlorophyta</taxon>
        <taxon>core chlorophytes</taxon>
        <taxon>Chlorophyceae</taxon>
        <taxon>CS clade</taxon>
        <taxon>Chlamydomonadales</taxon>
        <taxon>Chlamydomonadales incertae sedis</taxon>
        <taxon>Edaphochlamys</taxon>
    </lineage>
</organism>
<accession>A0A836BMC5</accession>
<name>A0A836BMC5_9CHLO</name>
<dbReference type="Proteomes" id="UP000612055">
    <property type="component" value="Unassembled WGS sequence"/>
</dbReference>
<evidence type="ECO:0000313" key="3">
    <source>
        <dbReference type="Proteomes" id="UP000612055"/>
    </source>
</evidence>